<evidence type="ECO:0000313" key="4">
    <source>
        <dbReference type="Proteomes" id="UP000095214"/>
    </source>
</evidence>
<protein>
    <submittedName>
        <fullName evidence="3">PEBP family protein</fullName>
    </submittedName>
</protein>
<dbReference type="PANTHER" id="PTHR30289:SF1">
    <property type="entry name" value="PEBP (PHOSPHATIDYLETHANOLAMINE-BINDING PROTEIN) FAMILY PROTEIN"/>
    <property type="match status" value="1"/>
</dbReference>
<dbReference type="InterPro" id="IPR005247">
    <property type="entry name" value="YbhB_YbcL/LppC-like"/>
</dbReference>
<feature type="region of interest" description="Disordered" evidence="2">
    <location>
        <begin position="1"/>
        <end position="52"/>
    </location>
</feature>
<dbReference type="Proteomes" id="UP000095214">
    <property type="component" value="Chromosome"/>
</dbReference>
<dbReference type="Pfam" id="PF01161">
    <property type="entry name" value="PBP"/>
    <property type="match status" value="1"/>
</dbReference>
<dbReference type="NCBIfam" id="TIGR00481">
    <property type="entry name" value="YbhB/YbcL family Raf kinase inhibitor-like protein"/>
    <property type="match status" value="1"/>
</dbReference>
<dbReference type="KEGG" id="phon:BH719_00740"/>
<keyword evidence="4" id="KW-1185">Reference proteome</keyword>
<evidence type="ECO:0000313" key="3">
    <source>
        <dbReference type="EMBL" id="AOS46595.1"/>
    </source>
</evidence>
<proteinExistence type="inferred from homology"/>
<dbReference type="RefSeq" id="WP_009399886.1">
    <property type="nucleotide sequence ID" value="NZ_CP017298.1"/>
</dbReference>
<evidence type="ECO:0000256" key="1">
    <source>
        <dbReference type="ARBA" id="ARBA00007120"/>
    </source>
</evidence>
<reference evidence="3 4" key="1">
    <citation type="submission" date="2016-09" db="EMBL/GenBank/DDBJ databases">
        <title>Complete genome sequence of Actinomyces hongkongensis HKU8.</title>
        <authorList>
            <person name="Gao Y.-X."/>
            <person name="Zhou Y.-Y."/>
            <person name="Xie Y."/>
            <person name="Wang M."/>
            <person name="Wang S.-J."/>
            <person name="Shen S.-G."/>
        </authorList>
    </citation>
    <scope>NUCLEOTIDE SEQUENCE [LARGE SCALE GENOMIC DNA]</scope>
    <source>
        <strain evidence="3 4">HKU8</strain>
    </source>
</reference>
<gene>
    <name evidence="3" type="ORF">BH719_00740</name>
</gene>
<dbReference type="EMBL" id="CP017298">
    <property type="protein sequence ID" value="AOS46595.1"/>
    <property type="molecule type" value="Genomic_DNA"/>
</dbReference>
<dbReference type="Gene3D" id="3.90.280.10">
    <property type="entry name" value="PEBP-like"/>
    <property type="match status" value="1"/>
</dbReference>
<accession>A0A1D8B0C1</accession>
<dbReference type="InterPro" id="IPR036610">
    <property type="entry name" value="PEBP-like_sf"/>
</dbReference>
<sequence length="175" mass="18287">MDLTTRPSARAPYEGMGVPSFSLTSDTLADGGTMPASATAQGGSRSPHLAWSGAPDGTRSFMVTCFDPDAPVPAGWWHWAVLDLPASASRLEEGAGRSDLELDGPAFHLRGDTGDASYFGAAPPPGDRPHRYVFSVHALDVDTLGLDDDATPTMAAFTALGHTLARADLTVTFQA</sequence>
<dbReference type="InterPro" id="IPR008914">
    <property type="entry name" value="PEBP"/>
</dbReference>
<dbReference type="SUPFAM" id="SSF49777">
    <property type="entry name" value="PEBP-like"/>
    <property type="match status" value="1"/>
</dbReference>
<comment type="similarity">
    <text evidence="1">Belongs to the UPF0098 family.</text>
</comment>
<dbReference type="AlphaFoldDB" id="A0A1D8B0C1"/>
<dbReference type="OrthoDB" id="9797506at2"/>
<dbReference type="CDD" id="cd00865">
    <property type="entry name" value="PEBP_bact_arch"/>
    <property type="match status" value="1"/>
</dbReference>
<evidence type="ECO:0000256" key="2">
    <source>
        <dbReference type="SAM" id="MobiDB-lite"/>
    </source>
</evidence>
<dbReference type="PANTHER" id="PTHR30289">
    <property type="entry name" value="UNCHARACTERIZED PROTEIN YBCL-RELATED"/>
    <property type="match status" value="1"/>
</dbReference>
<name>A0A1D8B0C1_9ACTO</name>
<dbReference type="STRING" id="178339.BH719_00740"/>
<organism evidence="3 4">
    <name type="scientific">Pauljensenia hongkongensis</name>
    <dbReference type="NCBI Taxonomy" id="178339"/>
    <lineage>
        <taxon>Bacteria</taxon>
        <taxon>Bacillati</taxon>
        <taxon>Actinomycetota</taxon>
        <taxon>Actinomycetes</taxon>
        <taxon>Actinomycetales</taxon>
        <taxon>Actinomycetaceae</taxon>
        <taxon>Pauljensenia</taxon>
    </lineage>
</organism>